<dbReference type="STRING" id="714943.Mucpa_5678"/>
<dbReference type="HOGENOM" id="CLU_729214_0_0_10"/>
<evidence type="ECO:0000313" key="2">
    <source>
        <dbReference type="Proteomes" id="UP000002774"/>
    </source>
</evidence>
<protein>
    <submittedName>
        <fullName evidence="1">Uncharacterized protein</fullName>
    </submittedName>
</protein>
<reference evidence="1" key="1">
    <citation type="submission" date="2011-09" db="EMBL/GenBank/DDBJ databases">
        <title>The permanent draft genome of Mucilaginibacter paludis DSM 18603.</title>
        <authorList>
            <consortium name="US DOE Joint Genome Institute (JGI-PGF)"/>
            <person name="Lucas S."/>
            <person name="Han J."/>
            <person name="Lapidus A."/>
            <person name="Bruce D."/>
            <person name="Goodwin L."/>
            <person name="Pitluck S."/>
            <person name="Peters L."/>
            <person name="Kyrpides N."/>
            <person name="Mavromatis K."/>
            <person name="Ivanova N."/>
            <person name="Mikhailova N."/>
            <person name="Held B."/>
            <person name="Detter J.C."/>
            <person name="Tapia R."/>
            <person name="Han C."/>
            <person name="Land M."/>
            <person name="Hauser L."/>
            <person name="Markowitz V."/>
            <person name="Cheng J.-F."/>
            <person name="Hugenholtz P."/>
            <person name="Woyke T."/>
            <person name="Wu D."/>
            <person name="Tindall B."/>
            <person name="Brambilla E."/>
            <person name="Klenk H.-P."/>
            <person name="Eisen J.A."/>
        </authorList>
    </citation>
    <scope>NUCLEOTIDE SEQUENCE [LARGE SCALE GENOMIC DNA]</scope>
    <source>
        <strain evidence="1">DSM 18603</strain>
    </source>
</reference>
<dbReference type="eggNOG" id="ENOG502ZW2J">
    <property type="taxonomic scope" value="Bacteria"/>
</dbReference>
<name>H1Y3H9_9SPHI</name>
<dbReference type="RefSeq" id="WP_008511100.1">
    <property type="nucleotide sequence ID" value="NZ_CM001403.1"/>
</dbReference>
<keyword evidence="2" id="KW-1185">Reference proteome</keyword>
<gene>
    <name evidence="1" type="ORF">Mucpa_5678</name>
</gene>
<accession>H1Y3H9</accession>
<dbReference type="EMBL" id="CM001403">
    <property type="protein sequence ID" value="EHQ29747.1"/>
    <property type="molecule type" value="Genomic_DNA"/>
</dbReference>
<proteinExistence type="predicted"/>
<dbReference type="AlphaFoldDB" id="H1Y3H9"/>
<organism evidence="1 2">
    <name type="scientific">Mucilaginibacter paludis DSM 18603</name>
    <dbReference type="NCBI Taxonomy" id="714943"/>
    <lineage>
        <taxon>Bacteria</taxon>
        <taxon>Pseudomonadati</taxon>
        <taxon>Bacteroidota</taxon>
        <taxon>Sphingobacteriia</taxon>
        <taxon>Sphingobacteriales</taxon>
        <taxon>Sphingobacteriaceae</taxon>
        <taxon>Mucilaginibacter</taxon>
    </lineage>
</organism>
<dbReference type="Proteomes" id="UP000002774">
    <property type="component" value="Chromosome"/>
</dbReference>
<sequence>MTEQEASRVIRLTRPFAKFPAYSHTDDFLDLEAEIGKGFMFVSLYDERINSTLTEVEGGILLIGNTYLSSFAYNLILAWQFEMSRGSIDHQTFNPLIRYNLKKFFAEQLLHKYNNTFSRAIFLETLLYEQHRMIPVIHAANEDPKWKIVADKLAGIMGNFLVNHELGHYYRRFKPEIYEDVIRLNASALQPFTDYIAANFNEWFREEIICDLLAVFSSLSLCGEDRAAMTYTLRAAVLGYHVFGVLWSLEKSAEITANAQRLEPDRIVFRTIEKASQEYSYDIRADEVMIQRSVMVTYLCEQIAADRGLQLYGTDGELPLPEKSLDYFLSYLDQIMLQENANDRSMSRLVAESLHDHPEGLEYLYLHSKVFRSERNISL</sequence>
<evidence type="ECO:0000313" key="1">
    <source>
        <dbReference type="EMBL" id="EHQ29747.1"/>
    </source>
</evidence>